<comment type="caution">
    <text evidence="2">The sequence shown here is derived from an EMBL/GenBank/DDBJ whole genome shotgun (WGS) entry which is preliminary data.</text>
</comment>
<dbReference type="InterPro" id="IPR018247">
    <property type="entry name" value="EF_Hand_1_Ca_BS"/>
</dbReference>
<dbReference type="SUPFAM" id="SSF47473">
    <property type="entry name" value="EF-hand"/>
    <property type="match status" value="1"/>
</dbReference>
<keyword evidence="3" id="KW-1185">Reference proteome</keyword>
<proteinExistence type="predicted"/>
<protein>
    <recommendedName>
        <fullName evidence="4">EF-hand domain-containing protein</fullName>
    </recommendedName>
</protein>
<dbReference type="InterPro" id="IPR011992">
    <property type="entry name" value="EF-hand-dom_pair"/>
</dbReference>
<evidence type="ECO:0000256" key="1">
    <source>
        <dbReference type="ARBA" id="ARBA00022837"/>
    </source>
</evidence>
<gene>
    <name evidence="2" type="ORF">BpHYR1_042670</name>
</gene>
<dbReference type="Proteomes" id="UP000276133">
    <property type="component" value="Unassembled WGS sequence"/>
</dbReference>
<accession>A0A3M7R3I1</accession>
<dbReference type="EMBL" id="REGN01004368">
    <property type="protein sequence ID" value="RNA17808.1"/>
    <property type="molecule type" value="Genomic_DNA"/>
</dbReference>
<dbReference type="Gene3D" id="1.10.238.10">
    <property type="entry name" value="EF-hand"/>
    <property type="match status" value="1"/>
</dbReference>
<dbReference type="PROSITE" id="PS00018">
    <property type="entry name" value="EF_HAND_1"/>
    <property type="match status" value="1"/>
</dbReference>
<evidence type="ECO:0008006" key="4">
    <source>
        <dbReference type="Google" id="ProtNLM"/>
    </source>
</evidence>
<name>A0A3M7R3I1_BRAPC</name>
<keyword evidence="1" id="KW-0106">Calcium</keyword>
<reference evidence="2 3" key="1">
    <citation type="journal article" date="2018" name="Sci. Rep.">
        <title>Genomic signatures of local adaptation to the degree of environmental predictability in rotifers.</title>
        <authorList>
            <person name="Franch-Gras L."/>
            <person name="Hahn C."/>
            <person name="Garcia-Roger E.M."/>
            <person name="Carmona M.J."/>
            <person name="Serra M."/>
            <person name="Gomez A."/>
        </authorList>
    </citation>
    <scope>NUCLEOTIDE SEQUENCE [LARGE SCALE GENOMIC DNA]</scope>
    <source>
        <strain evidence="2">HYR1</strain>
    </source>
</reference>
<dbReference type="AlphaFoldDB" id="A0A3M7R3I1"/>
<evidence type="ECO:0000313" key="2">
    <source>
        <dbReference type="EMBL" id="RNA17808.1"/>
    </source>
</evidence>
<evidence type="ECO:0000313" key="3">
    <source>
        <dbReference type="Proteomes" id="UP000276133"/>
    </source>
</evidence>
<sequence>MVRLLKNSSLPYFLLNLPHEWVLIEILRENGIIKLNIKGKKTSSYKKEKNSTNFEYGIKKNLNDYITSKKKEQHNDPKKMSYYKFRNISGMDHSIDKNEYSAYYQNSHPYSNPYSNYRNSHDEFSLVDRNRNGRIDYHEFRDAENRKNGYYPGQYSSNFYGGYKASYFFIFFKLYSQIHLCFKSISFIFQFFWF</sequence>
<organism evidence="2 3">
    <name type="scientific">Brachionus plicatilis</name>
    <name type="common">Marine rotifer</name>
    <name type="synonym">Brachionus muelleri</name>
    <dbReference type="NCBI Taxonomy" id="10195"/>
    <lineage>
        <taxon>Eukaryota</taxon>
        <taxon>Metazoa</taxon>
        <taxon>Spiralia</taxon>
        <taxon>Gnathifera</taxon>
        <taxon>Rotifera</taxon>
        <taxon>Eurotatoria</taxon>
        <taxon>Monogononta</taxon>
        <taxon>Pseudotrocha</taxon>
        <taxon>Ploima</taxon>
        <taxon>Brachionidae</taxon>
        <taxon>Brachionus</taxon>
    </lineage>
</organism>